<reference evidence="3" key="1">
    <citation type="submission" date="2021-02" db="EMBL/GenBank/DDBJ databases">
        <authorList>
            <person name="Nowell W R."/>
        </authorList>
    </citation>
    <scope>NUCLEOTIDE SEQUENCE</scope>
</reference>
<protein>
    <recommendedName>
        <fullName evidence="2">Ty3 transposon capsid-like protein domain-containing protein</fullName>
    </recommendedName>
</protein>
<feature type="region of interest" description="Disordered" evidence="1">
    <location>
        <begin position="399"/>
        <end position="474"/>
    </location>
</feature>
<feature type="domain" description="Ty3 transposon capsid-like protein" evidence="2">
    <location>
        <begin position="164"/>
        <end position="340"/>
    </location>
</feature>
<dbReference type="PANTHER" id="PTHR33223:SF6">
    <property type="entry name" value="CCHC-TYPE DOMAIN-CONTAINING PROTEIN"/>
    <property type="match status" value="1"/>
</dbReference>
<feature type="compositionally biased region" description="Low complexity" evidence="1">
    <location>
        <begin position="437"/>
        <end position="474"/>
    </location>
</feature>
<dbReference type="AlphaFoldDB" id="A0A816BV55"/>
<proteinExistence type="predicted"/>
<dbReference type="EMBL" id="CAJNOW010012844">
    <property type="protein sequence ID" value="CAF1615220.1"/>
    <property type="molecule type" value="Genomic_DNA"/>
</dbReference>
<dbReference type="PANTHER" id="PTHR33223">
    <property type="entry name" value="CCHC-TYPE DOMAIN-CONTAINING PROTEIN"/>
    <property type="match status" value="1"/>
</dbReference>
<comment type="caution">
    <text evidence="3">The sequence shown here is derived from an EMBL/GenBank/DDBJ whole genome shotgun (WGS) entry which is preliminary data.</text>
</comment>
<feature type="compositionally biased region" description="Polar residues" evidence="1">
    <location>
        <begin position="409"/>
        <end position="436"/>
    </location>
</feature>
<evidence type="ECO:0000259" key="2">
    <source>
        <dbReference type="Pfam" id="PF19259"/>
    </source>
</evidence>
<dbReference type="OrthoDB" id="10047300at2759"/>
<evidence type="ECO:0000256" key="1">
    <source>
        <dbReference type="SAM" id="MobiDB-lite"/>
    </source>
</evidence>
<dbReference type="InterPro" id="IPR045358">
    <property type="entry name" value="Ty3_capsid"/>
</dbReference>
<gene>
    <name evidence="3" type="ORF">KQP761_LOCUS23915</name>
</gene>
<feature type="compositionally biased region" description="Low complexity" evidence="1">
    <location>
        <begin position="359"/>
        <end position="370"/>
    </location>
</feature>
<dbReference type="Proteomes" id="UP000663834">
    <property type="component" value="Unassembled WGS sequence"/>
</dbReference>
<evidence type="ECO:0000313" key="4">
    <source>
        <dbReference type="Proteomes" id="UP000663834"/>
    </source>
</evidence>
<name>A0A816BV55_9BILA</name>
<feature type="non-terminal residue" evidence="3">
    <location>
        <position position="1"/>
    </location>
</feature>
<accession>A0A816BV55</accession>
<organism evidence="3 4">
    <name type="scientific">Rotaria magnacalcarata</name>
    <dbReference type="NCBI Taxonomy" id="392030"/>
    <lineage>
        <taxon>Eukaryota</taxon>
        <taxon>Metazoa</taxon>
        <taxon>Spiralia</taxon>
        <taxon>Gnathifera</taxon>
        <taxon>Rotifera</taxon>
        <taxon>Eurotatoria</taxon>
        <taxon>Bdelloidea</taxon>
        <taxon>Philodinida</taxon>
        <taxon>Philodinidae</taxon>
        <taxon>Rotaria</taxon>
    </lineage>
</organism>
<evidence type="ECO:0000313" key="3">
    <source>
        <dbReference type="EMBL" id="CAF1615220.1"/>
    </source>
</evidence>
<sequence length="505" mass="57774">TPDYSTVKKPYQITFSSRDEEIKYTEKLLDNCTLYNGHSDNLMSWLRDTGAFIVKERYPETDHPFIIRHLLTDDALDYYLAHEDMIFNFYDLRKLLLHKHNVLAPLRTLPTLDSIATLSFTAAPPVLTSTQIPTSTTDKTTAMTTYTFAQSLEDLTQNDIRKTIIEDLQRNTAKFTGEHRQDVIKWLKTIEIKFDTAEIPTAKKFYLIPQLLDKEALDWFQEHKTNFNNSWSIFTEHFKRTFDSPNRARIAMQKLHSYTQSPYQDVRSFCSEMRKLFSEADPQMSSTMKLELLLAKVKPSYRLDLLKQKPKDPTEFETLAQDIENIYLVNEAIEQNTQFNMSFSPSTSAPFSGAPHPVSSNYQQSRRNNNFLSNNGYTSASRYNSSFFARGKYLPRFSSGTSFRPARPSSYQSSNHQQRGSSGNSRNTTRQNLFNYQSSSLTQQSQLQPPLSTSNIPPLIPLSPSASSSQPQLSQSPASAATLICQWCSQAGHSARDCSFEGWSR</sequence>
<feature type="region of interest" description="Disordered" evidence="1">
    <location>
        <begin position="344"/>
        <end position="373"/>
    </location>
</feature>
<dbReference type="Pfam" id="PF19259">
    <property type="entry name" value="Ty3_capsid"/>
    <property type="match status" value="1"/>
</dbReference>